<dbReference type="GO" id="GO:0032153">
    <property type="term" value="C:cell division site"/>
    <property type="evidence" value="ECO:0007669"/>
    <property type="project" value="UniProtKB-UniRule"/>
</dbReference>
<evidence type="ECO:0000256" key="4">
    <source>
        <dbReference type="ARBA" id="ARBA00023306"/>
    </source>
</evidence>
<comment type="subunit">
    <text evidence="5">Self-interacts. Interacts with FtsZ.</text>
</comment>
<dbReference type="EMBL" id="FNZR01000004">
    <property type="protein sequence ID" value="SEL33217.1"/>
    <property type="molecule type" value="Genomic_DNA"/>
</dbReference>
<proteinExistence type="inferred from homology"/>
<dbReference type="InterPro" id="IPR050696">
    <property type="entry name" value="FtsA/MreB"/>
</dbReference>
<organism evidence="8 9">
    <name type="scientific">Parapedobacter koreensis</name>
    <dbReference type="NCBI Taxonomy" id="332977"/>
    <lineage>
        <taxon>Bacteria</taxon>
        <taxon>Pseudomonadati</taxon>
        <taxon>Bacteroidota</taxon>
        <taxon>Sphingobacteriia</taxon>
        <taxon>Sphingobacteriales</taxon>
        <taxon>Sphingobacteriaceae</taxon>
        <taxon>Parapedobacter</taxon>
    </lineage>
</organism>
<evidence type="ECO:0000256" key="6">
    <source>
        <dbReference type="PIRNR" id="PIRNR003101"/>
    </source>
</evidence>
<dbReference type="InterPro" id="IPR020823">
    <property type="entry name" value="Cell_div_FtsA"/>
</dbReference>
<dbReference type="PANTHER" id="PTHR32432">
    <property type="entry name" value="CELL DIVISION PROTEIN FTSA-RELATED"/>
    <property type="match status" value="1"/>
</dbReference>
<evidence type="ECO:0000313" key="8">
    <source>
        <dbReference type="EMBL" id="SEL33217.1"/>
    </source>
</evidence>
<dbReference type="GO" id="GO:0043093">
    <property type="term" value="P:FtsZ-dependent cytokinesis"/>
    <property type="evidence" value="ECO:0007669"/>
    <property type="project" value="UniProtKB-UniRule"/>
</dbReference>
<dbReference type="InterPro" id="IPR003494">
    <property type="entry name" value="SHS2_FtsA"/>
</dbReference>
<protein>
    <recommendedName>
        <fullName evidence="5 6">Cell division protein FtsA</fullName>
    </recommendedName>
</protein>
<dbReference type="GO" id="GO:0009898">
    <property type="term" value="C:cytoplasmic side of plasma membrane"/>
    <property type="evidence" value="ECO:0007669"/>
    <property type="project" value="UniProtKB-UniRule"/>
</dbReference>
<dbReference type="Pfam" id="PF02491">
    <property type="entry name" value="SHS2_FTSA"/>
    <property type="match status" value="1"/>
</dbReference>
<dbReference type="SMART" id="SM00842">
    <property type="entry name" value="FtsA"/>
    <property type="match status" value="1"/>
</dbReference>
<dbReference type="Proteomes" id="UP000198916">
    <property type="component" value="Unassembled WGS sequence"/>
</dbReference>
<evidence type="ECO:0000256" key="2">
    <source>
        <dbReference type="ARBA" id="ARBA00022618"/>
    </source>
</evidence>
<sequence length="448" mass="49075">MKTKITAEKDSPIVVGLDIGTTKICVTVGRRSGASKIEILGVGKAESSGVSRGVVANIQKTVNSIMQAVEEASGQSNVDIKVVNVGIAGQHIKSIQHRGILTRRDDNEISRMDIERLIEDMYKLVLPPGEEIIHVLPQEFTIDNEPGIKDPIGMAGRRMEANFHIISGHVSAIKNIKKCIDNASLEVQDLILEPLASSEAVLDEADKDAGVVLVDIGGGTTDVAIFHEGIIRHTAVIPLGGNIVTEDIKQGCSVLRNQAELLKIRFGSALADENKENEVICVPGLRGREPKEISVKNLAYIIQARMEEIIEHVYYEIKSSGYENKLIGGIVITGGGAQLKHLVQLVEYITGIDCRVGFPNEHLAKNEVLPKNIYDELKSPLYATGIGLLIKGIQTEEEQAEMNEKHSTPISVKDITEKGYKEKGFFKWFKDIIKDGNEIDDETYLGKK</sequence>
<evidence type="ECO:0000256" key="5">
    <source>
        <dbReference type="HAMAP-Rule" id="MF_02033"/>
    </source>
</evidence>
<dbReference type="AlphaFoldDB" id="A0A1H7PDQ7"/>
<keyword evidence="4 5" id="KW-0131">Cell cycle</keyword>
<keyword evidence="1 5" id="KW-1003">Cell membrane</keyword>
<dbReference type="SUPFAM" id="SSF53067">
    <property type="entry name" value="Actin-like ATPase domain"/>
    <property type="match status" value="2"/>
</dbReference>
<dbReference type="PANTHER" id="PTHR32432:SF4">
    <property type="entry name" value="CELL DIVISION PROTEIN FTSA"/>
    <property type="match status" value="1"/>
</dbReference>
<feature type="domain" description="SHS2" evidence="7">
    <location>
        <begin position="14"/>
        <end position="201"/>
    </location>
</feature>
<dbReference type="CDD" id="cd24048">
    <property type="entry name" value="ASKHA_NBD_FtsA"/>
    <property type="match status" value="1"/>
</dbReference>
<keyword evidence="2 5" id="KW-0132">Cell division</keyword>
<dbReference type="Gene3D" id="3.30.420.40">
    <property type="match status" value="2"/>
</dbReference>
<dbReference type="OrthoDB" id="9768127at2"/>
<dbReference type="InterPro" id="IPR043129">
    <property type="entry name" value="ATPase_NBD"/>
</dbReference>
<reference evidence="9" key="1">
    <citation type="submission" date="2016-10" db="EMBL/GenBank/DDBJ databases">
        <authorList>
            <person name="Varghese N."/>
            <person name="Submissions S."/>
        </authorList>
    </citation>
    <scope>NUCLEOTIDE SEQUENCE [LARGE SCALE GENOMIC DNA]</scope>
    <source>
        <strain evidence="9">Jip14</strain>
    </source>
</reference>
<accession>A0A1H7PDQ7</accession>
<comment type="similarity">
    <text evidence="5 6">Belongs to the FtsA/MreB family.</text>
</comment>
<comment type="subcellular location">
    <subcellularLocation>
        <location evidence="5">Cell membrane</location>
        <topology evidence="5">Peripheral membrane protein</topology>
        <orientation evidence="5">Cytoplasmic side</orientation>
    </subcellularLocation>
    <text evidence="5">Localizes to the Z ring in an FtsZ-dependent manner. Targeted to the membrane through a conserved C-terminal amphipathic helix.</text>
</comment>
<evidence type="ECO:0000259" key="7">
    <source>
        <dbReference type="SMART" id="SM00842"/>
    </source>
</evidence>
<name>A0A1H7PDQ7_9SPHI</name>
<dbReference type="HAMAP" id="MF_02033">
    <property type="entry name" value="FtsA"/>
    <property type="match status" value="1"/>
</dbReference>
<evidence type="ECO:0000256" key="3">
    <source>
        <dbReference type="ARBA" id="ARBA00023136"/>
    </source>
</evidence>
<dbReference type="Gene3D" id="3.30.1490.110">
    <property type="match status" value="1"/>
</dbReference>
<dbReference type="NCBIfam" id="TIGR01174">
    <property type="entry name" value="ftsA"/>
    <property type="match status" value="1"/>
</dbReference>
<evidence type="ECO:0000313" key="9">
    <source>
        <dbReference type="Proteomes" id="UP000198916"/>
    </source>
</evidence>
<dbReference type="STRING" id="332977.SAMN05421740_104300"/>
<dbReference type="Pfam" id="PF14450">
    <property type="entry name" value="FtsA"/>
    <property type="match status" value="2"/>
</dbReference>
<dbReference type="PIRSF" id="PIRSF003101">
    <property type="entry name" value="FtsA"/>
    <property type="match status" value="1"/>
</dbReference>
<dbReference type="RefSeq" id="WP_090605881.1">
    <property type="nucleotide sequence ID" value="NZ_FNZR01000004.1"/>
</dbReference>
<gene>
    <name evidence="5" type="primary">ftsA</name>
    <name evidence="8" type="ORF">SAMN05421740_104300</name>
</gene>
<keyword evidence="3 5" id="KW-0472">Membrane</keyword>
<keyword evidence="9" id="KW-1185">Reference proteome</keyword>
<evidence type="ECO:0000256" key="1">
    <source>
        <dbReference type="ARBA" id="ARBA00022475"/>
    </source>
</evidence>
<comment type="function">
    <text evidence="5 6">Cell division protein that is involved in the assembly of the Z ring. May serve as a membrane anchor for the Z ring.</text>
</comment>